<dbReference type="InterPro" id="IPR001750">
    <property type="entry name" value="ND/Mrp_TM"/>
</dbReference>
<dbReference type="GO" id="GO:0015990">
    <property type="term" value="P:electron transport coupled proton transport"/>
    <property type="evidence" value="ECO:0007669"/>
    <property type="project" value="TreeGrafter"/>
</dbReference>
<evidence type="ECO:0000256" key="3">
    <source>
        <dbReference type="ARBA" id="ARBA00012944"/>
    </source>
</evidence>
<dbReference type="EC" id="7.1.1.2" evidence="3 16"/>
<evidence type="ECO:0000256" key="1">
    <source>
        <dbReference type="ARBA" id="ARBA00004225"/>
    </source>
</evidence>
<evidence type="ECO:0000256" key="10">
    <source>
        <dbReference type="ARBA" id="ARBA00022989"/>
    </source>
</evidence>
<evidence type="ECO:0000256" key="15">
    <source>
        <dbReference type="ARBA" id="ARBA00049551"/>
    </source>
</evidence>
<dbReference type="InterPro" id="IPR003918">
    <property type="entry name" value="NADH_UbQ_OxRdtase"/>
</dbReference>
<sequence>MLKIMLPLTLSMMLFKYTKYWAINIINLMLMSFFMLINLSYSNGTLITKWTMMDKISMPLIMLTLWITSMMLLASMKIKMMKNLSSMFVLNVLILNFILCLCFSSSNILLFYLWFEASLIPTAILIIKWGYQPERLQAGIYLIMYTVLASLPMLLCLLMIMFHSKNMNFFMYNNFIYPFISNYLWLVCIMGFLVKLPMYLTHLWLPKAHVEAPVAGSMILAAILLKLGGYGLFRMTSMFMWMNMYLSPLLISISLVGGVITSLICLRQSDLKSLIAYSSIGHMGLLIAGMMTSTKWGAMGTLSMMIAHGFSSSALFILANMNYDMTHSRSIYISKGTIIFAPVMSMWWFIFTIINMAAPPSINLMSEILLITSIMSLSFHVMLPLGLISFLTAGYSLYMYTTINHANSNQYMMIYPTMYTKDYTLLFLHIAPVLLLIIKPEMIL</sequence>
<evidence type="ECO:0000256" key="16">
    <source>
        <dbReference type="RuleBase" id="RU003297"/>
    </source>
</evidence>
<gene>
    <name evidence="19" type="primary">nad4</name>
    <name evidence="19" type="ORF">HAPNMSUNAM_08</name>
</gene>
<accession>A0AAT9J3Y4</accession>
<feature type="transmembrane region" description="Helical" evidence="16">
    <location>
        <begin position="21"/>
        <end position="41"/>
    </location>
</feature>
<dbReference type="InterPro" id="IPR000260">
    <property type="entry name" value="NADH4_N"/>
</dbReference>
<proteinExistence type="inferred from homology"/>
<evidence type="ECO:0000256" key="7">
    <source>
        <dbReference type="ARBA" id="ARBA00022692"/>
    </source>
</evidence>
<feature type="transmembrane region" description="Helical" evidence="16">
    <location>
        <begin position="298"/>
        <end position="318"/>
    </location>
</feature>
<dbReference type="Pfam" id="PF01059">
    <property type="entry name" value="Oxidored_q5_N"/>
    <property type="match status" value="1"/>
</dbReference>
<evidence type="ECO:0000256" key="14">
    <source>
        <dbReference type="ARBA" id="ARBA00023136"/>
    </source>
</evidence>
<dbReference type="EMBL" id="OZ076472">
    <property type="protein sequence ID" value="CAL5270593.1"/>
    <property type="molecule type" value="Genomic_DNA"/>
</dbReference>
<feature type="transmembrane region" description="Helical" evidence="16">
    <location>
        <begin position="175"/>
        <end position="194"/>
    </location>
</feature>
<keyword evidence="5 16" id="KW-0813">Transport</keyword>
<evidence type="ECO:0000256" key="5">
    <source>
        <dbReference type="ARBA" id="ARBA00022448"/>
    </source>
</evidence>
<keyword evidence="11 16" id="KW-0520">NAD</keyword>
<name>A0AAT9J3Y4_9ANNE</name>
<feature type="domain" description="NADH:quinone oxidoreductase/Mrp antiporter transmembrane" evidence="17">
    <location>
        <begin position="105"/>
        <end position="388"/>
    </location>
</feature>
<protein>
    <recommendedName>
        <fullName evidence="4 16">NADH-ubiquinone oxidoreductase chain 4</fullName>
        <ecNumber evidence="3 16">7.1.1.2</ecNumber>
    </recommendedName>
</protein>
<comment type="subcellular location">
    <subcellularLocation>
        <location evidence="1 16">Mitochondrion membrane</location>
        <topology evidence="1 16">Multi-pass membrane protein</topology>
    </subcellularLocation>
</comment>
<keyword evidence="7 16" id="KW-0812">Transmembrane</keyword>
<keyword evidence="12 16" id="KW-0830">Ubiquinone</keyword>
<feature type="transmembrane region" description="Helical" evidence="16">
    <location>
        <begin position="112"/>
        <end position="131"/>
    </location>
</feature>
<dbReference type="GO" id="GO:0008137">
    <property type="term" value="F:NADH dehydrogenase (ubiquinone) activity"/>
    <property type="evidence" value="ECO:0007669"/>
    <property type="project" value="UniProtKB-UniRule"/>
</dbReference>
<feature type="transmembrane region" description="Helical" evidence="16">
    <location>
        <begin position="338"/>
        <end position="358"/>
    </location>
</feature>
<feature type="transmembrane region" description="Helical" evidence="16">
    <location>
        <begin position="214"/>
        <end position="233"/>
    </location>
</feature>
<evidence type="ECO:0000256" key="9">
    <source>
        <dbReference type="ARBA" id="ARBA00022982"/>
    </source>
</evidence>
<evidence type="ECO:0000256" key="6">
    <source>
        <dbReference type="ARBA" id="ARBA00022660"/>
    </source>
</evidence>
<evidence type="ECO:0000256" key="11">
    <source>
        <dbReference type="ARBA" id="ARBA00023027"/>
    </source>
</evidence>
<evidence type="ECO:0000256" key="12">
    <source>
        <dbReference type="ARBA" id="ARBA00023075"/>
    </source>
</evidence>
<feature type="transmembrane region" description="Helical" evidence="16">
    <location>
        <begin position="370"/>
        <end position="398"/>
    </location>
</feature>
<dbReference type="AlphaFoldDB" id="A0AAT9J3Y4"/>
<geneLocation type="mitochondrion" evidence="19"/>
<keyword evidence="14 16" id="KW-0472">Membrane</keyword>
<comment type="function">
    <text evidence="16">Core subunit of the mitochondrial membrane respiratory chain NADH dehydrogenase (Complex I) which catalyzes electron transfer from NADH through the respiratory chain, using ubiquinone as an electron acceptor. Essential for the catalytic activity and assembly of complex I.</text>
</comment>
<feature type="transmembrane region" description="Helical" evidence="16">
    <location>
        <begin position="273"/>
        <end position="292"/>
    </location>
</feature>
<keyword evidence="10 16" id="KW-1133">Transmembrane helix</keyword>
<dbReference type="Pfam" id="PF00361">
    <property type="entry name" value="Proton_antipo_M"/>
    <property type="match status" value="1"/>
</dbReference>
<comment type="catalytic activity">
    <reaction evidence="15 16">
        <text>a ubiquinone + NADH + 5 H(+)(in) = a ubiquinol + NAD(+) + 4 H(+)(out)</text>
        <dbReference type="Rhea" id="RHEA:29091"/>
        <dbReference type="Rhea" id="RHEA-COMP:9565"/>
        <dbReference type="Rhea" id="RHEA-COMP:9566"/>
        <dbReference type="ChEBI" id="CHEBI:15378"/>
        <dbReference type="ChEBI" id="CHEBI:16389"/>
        <dbReference type="ChEBI" id="CHEBI:17976"/>
        <dbReference type="ChEBI" id="CHEBI:57540"/>
        <dbReference type="ChEBI" id="CHEBI:57945"/>
        <dbReference type="EC" id="7.1.1.2"/>
    </reaction>
</comment>
<feature type="domain" description="NADH:ubiquinone oxidoreductase chain 4 N-terminal" evidence="18">
    <location>
        <begin position="1"/>
        <end position="101"/>
    </location>
</feature>
<feature type="transmembrane region" description="Helical" evidence="16">
    <location>
        <begin position="56"/>
        <end position="76"/>
    </location>
</feature>
<feature type="transmembrane region" description="Helical" evidence="16">
    <location>
        <begin position="138"/>
        <end position="163"/>
    </location>
</feature>
<feature type="transmembrane region" description="Helical" evidence="16">
    <location>
        <begin position="88"/>
        <end position="106"/>
    </location>
</feature>
<organism evidence="19">
    <name type="scientific">Haementeria sp. COZEM-ANN-HIR-001/002</name>
    <dbReference type="NCBI Taxonomy" id="3157987"/>
    <lineage>
        <taxon>Eukaryota</taxon>
        <taxon>Metazoa</taxon>
        <taxon>Spiralia</taxon>
        <taxon>Lophotrochozoa</taxon>
        <taxon>Annelida</taxon>
        <taxon>Clitellata</taxon>
        <taxon>Hirudinea</taxon>
        <taxon>Rhynchobdellida</taxon>
        <taxon>Glossiphoniidae</taxon>
        <taxon>Haementeria</taxon>
    </lineage>
</organism>
<dbReference type="GO" id="GO:0048039">
    <property type="term" value="F:ubiquinone binding"/>
    <property type="evidence" value="ECO:0007669"/>
    <property type="project" value="TreeGrafter"/>
</dbReference>
<keyword evidence="13 16" id="KW-0496">Mitochondrion</keyword>
<evidence type="ECO:0000256" key="8">
    <source>
        <dbReference type="ARBA" id="ARBA00022967"/>
    </source>
</evidence>
<feature type="transmembrane region" description="Helical" evidence="16">
    <location>
        <begin position="419"/>
        <end position="438"/>
    </location>
</feature>
<evidence type="ECO:0000259" key="18">
    <source>
        <dbReference type="Pfam" id="PF01059"/>
    </source>
</evidence>
<evidence type="ECO:0000256" key="2">
    <source>
        <dbReference type="ARBA" id="ARBA00009025"/>
    </source>
</evidence>
<dbReference type="GO" id="GO:0031966">
    <property type="term" value="C:mitochondrial membrane"/>
    <property type="evidence" value="ECO:0007669"/>
    <property type="project" value="UniProtKB-SubCell"/>
</dbReference>
<evidence type="ECO:0000256" key="4">
    <source>
        <dbReference type="ARBA" id="ARBA00021006"/>
    </source>
</evidence>
<keyword evidence="9 16" id="KW-0249">Electron transport</keyword>
<comment type="similarity">
    <text evidence="2 16">Belongs to the complex I subunit 4 family.</text>
</comment>
<evidence type="ECO:0000259" key="17">
    <source>
        <dbReference type="Pfam" id="PF00361"/>
    </source>
</evidence>
<keyword evidence="6 16" id="KW-0679">Respiratory chain</keyword>
<reference evidence="19" key="1">
    <citation type="submission" date="2024-06" db="EMBL/GenBank/DDBJ databases">
        <authorList>
            <person name="Manzano-Marin A."/>
            <person name="Manzano-Marin A."/>
            <person name="Alejandro Manzano Marin A."/>
        </authorList>
    </citation>
    <scope>NUCLEOTIDE SEQUENCE</scope>
</reference>
<dbReference type="GO" id="GO:0003954">
    <property type="term" value="F:NADH dehydrogenase activity"/>
    <property type="evidence" value="ECO:0007669"/>
    <property type="project" value="TreeGrafter"/>
</dbReference>
<evidence type="ECO:0000256" key="13">
    <source>
        <dbReference type="ARBA" id="ARBA00023128"/>
    </source>
</evidence>
<dbReference type="GO" id="GO:0042773">
    <property type="term" value="P:ATP synthesis coupled electron transport"/>
    <property type="evidence" value="ECO:0007669"/>
    <property type="project" value="InterPro"/>
</dbReference>
<dbReference type="PANTHER" id="PTHR43507:SF20">
    <property type="entry name" value="NADH-UBIQUINONE OXIDOREDUCTASE CHAIN 4"/>
    <property type="match status" value="1"/>
</dbReference>
<evidence type="ECO:0000313" key="19">
    <source>
        <dbReference type="EMBL" id="CAL5270593.1"/>
    </source>
</evidence>
<keyword evidence="8" id="KW-1278">Translocase</keyword>
<dbReference type="PRINTS" id="PR01437">
    <property type="entry name" value="NUOXDRDTASE4"/>
</dbReference>
<dbReference type="PANTHER" id="PTHR43507">
    <property type="entry name" value="NADH-UBIQUINONE OXIDOREDUCTASE CHAIN 4"/>
    <property type="match status" value="1"/>
</dbReference>
<feature type="transmembrane region" description="Helical" evidence="16">
    <location>
        <begin position="245"/>
        <end position="266"/>
    </location>
</feature>